<dbReference type="Proteomes" id="UP000013984">
    <property type="component" value="Unassembled WGS sequence"/>
</dbReference>
<dbReference type="AlphaFoldDB" id="R9AEI9"/>
<accession>R9AEI9</accession>
<organism evidence="1 2">
    <name type="scientific">Leptospira wolbachii serovar Codice str. CDC</name>
    <dbReference type="NCBI Taxonomy" id="1218599"/>
    <lineage>
        <taxon>Bacteria</taxon>
        <taxon>Pseudomonadati</taxon>
        <taxon>Spirochaetota</taxon>
        <taxon>Spirochaetia</taxon>
        <taxon>Leptospirales</taxon>
        <taxon>Leptospiraceae</taxon>
        <taxon>Leptospira</taxon>
    </lineage>
</organism>
<dbReference type="Gene3D" id="3.30.1330.60">
    <property type="entry name" value="OmpA-like domain"/>
    <property type="match status" value="1"/>
</dbReference>
<dbReference type="SUPFAM" id="SSF103088">
    <property type="entry name" value="OmpA-like"/>
    <property type="match status" value="1"/>
</dbReference>
<sequence length="154" mass="17279">MLVGTGVLLLWFWRKSIKTKSTVPLVREEKALAAEKNTTVIESPVKEFSILFGPGSSLLESQSMIRIRECLSPFILSQIGYITLIGSADASGNLATNRRLVKERIQAVESYLISLGIPKGKIEKVLLNPSFGRSFEQRRLLRSVQIQYKLETLK</sequence>
<keyword evidence="2" id="KW-1185">Reference proteome</keyword>
<gene>
    <name evidence="1" type="ORF">LEP1GSC195_0545</name>
</gene>
<dbReference type="InterPro" id="IPR036737">
    <property type="entry name" value="OmpA-like_sf"/>
</dbReference>
<name>R9AEI9_9LEPT</name>
<dbReference type="EMBL" id="AOGZ02000001">
    <property type="protein sequence ID" value="EOQ98500.1"/>
    <property type="molecule type" value="Genomic_DNA"/>
</dbReference>
<reference evidence="1" key="1">
    <citation type="submission" date="2013-04" db="EMBL/GenBank/DDBJ databases">
        <authorList>
            <person name="Harkins D.M."/>
            <person name="Durkin A.S."/>
            <person name="Brinkac L.M."/>
            <person name="Haft D.H."/>
            <person name="Selengut J.D."/>
            <person name="Sanka R."/>
            <person name="DePew J."/>
            <person name="Purushe J."/>
            <person name="Galloway R.L."/>
            <person name="Vinetz J.M."/>
            <person name="Sutton G.G."/>
            <person name="Nierman W.C."/>
            <person name="Fouts D.E."/>
        </authorList>
    </citation>
    <scope>NUCLEOTIDE SEQUENCE [LARGE SCALE GENOMIC DNA]</scope>
    <source>
        <strain evidence="1">CDC</strain>
    </source>
</reference>
<dbReference type="STRING" id="1218599.LEP1GSC195_0545"/>
<evidence type="ECO:0000313" key="1">
    <source>
        <dbReference type="EMBL" id="EOQ98500.1"/>
    </source>
</evidence>
<protein>
    <submittedName>
        <fullName evidence="1">OmpA family protein</fullName>
    </submittedName>
</protein>
<comment type="caution">
    <text evidence="1">The sequence shown here is derived from an EMBL/GenBank/DDBJ whole genome shotgun (WGS) entry which is preliminary data.</text>
</comment>
<dbReference type="OrthoDB" id="344524at2"/>
<evidence type="ECO:0000313" key="2">
    <source>
        <dbReference type="Proteomes" id="UP000013984"/>
    </source>
</evidence>
<proteinExistence type="predicted"/>